<evidence type="ECO:0000259" key="1">
    <source>
        <dbReference type="Pfam" id="PF11823"/>
    </source>
</evidence>
<name>A0A1U6JRV5_9CLOT</name>
<dbReference type="RefSeq" id="WP_079481744.1">
    <property type="nucleotide sequence ID" value="NZ_CBML010000008.1"/>
</dbReference>
<sequence length="79" mass="9237">MKYYIIVFKNTLDAMMAEKNLQKEGMIFKMMPTPTSITQSCGLCVRIEDKDSVNRIINEKITNYKNIYLKSECGYKEIN</sequence>
<dbReference type="InterPro" id="IPR021778">
    <property type="entry name" value="Se/S_carrier-like"/>
</dbReference>
<evidence type="ECO:0000313" key="2">
    <source>
        <dbReference type="EMBL" id="SLK23052.1"/>
    </source>
</evidence>
<organism evidence="2 3">
    <name type="scientific">Clostridium chauvoei JF4335</name>
    <dbReference type="NCBI Taxonomy" id="1351755"/>
    <lineage>
        <taxon>Bacteria</taxon>
        <taxon>Bacillati</taxon>
        <taxon>Bacillota</taxon>
        <taxon>Clostridia</taxon>
        <taxon>Eubacteriales</taxon>
        <taxon>Clostridiaceae</taxon>
        <taxon>Clostridium</taxon>
    </lineage>
</organism>
<dbReference type="AlphaFoldDB" id="A0A1U6JRV5"/>
<dbReference type="EMBL" id="LT799839">
    <property type="protein sequence ID" value="SLK23052.1"/>
    <property type="molecule type" value="Genomic_DNA"/>
</dbReference>
<dbReference type="Proteomes" id="UP000190476">
    <property type="component" value="Chromosome I"/>
</dbReference>
<proteinExistence type="predicted"/>
<dbReference type="OrthoDB" id="3192849at2"/>
<reference evidence="3" key="1">
    <citation type="submission" date="2017-03" db="EMBL/GenBank/DDBJ databases">
        <authorList>
            <person name="Falquet L."/>
            <person name="Falquet L."/>
        </authorList>
    </citation>
    <scope>NUCLEOTIDE SEQUENCE [LARGE SCALE GENOMIC DNA]</scope>
</reference>
<gene>
    <name evidence="2" type="ORF">CCH01_27240</name>
</gene>
<dbReference type="STRING" id="1351755.CCH01_27240"/>
<dbReference type="GeneID" id="66302877"/>
<evidence type="ECO:0000313" key="3">
    <source>
        <dbReference type="Proteomes" id="UP000190476"/>
    </source>
</evidence>
<accession>A0A1U6JRV5</accession>
<feature type="domain" description="Putative Se/S carrier protein-like" evidence="1">
    <location>
        <begin position="3"/>
        <end position="68"/>
    </location>
</feature>
<protein>
    <recommendedName>
        <fullName evidence="1">Putative Se/S carrier protein-like domain-containing protein</fullName>
    </recommendedName>
</protein>
<dbReference type="Pfam" id="PF11823">
    <property type="entry name" value="Se_S_carrier"/>
    <property type="match status" value="1"/>
</dbReference>
<keyword evidence="3" id="KW-1185">Reference proteome</keyword>